<proteinExistence type="inferred from homology"/>
<dbReference type="EMBL" id="RBKS01000001">
    <property type="protein sequence ID" value="RKR72945.1"/>
    <property type="molecule type" value="Genomic_DNA"/>
</dbReference>
<dbReference type="InterPro" id="IPR050792">
    <property type="entry name" value="ADP-ribosylglycohydrolase"/>
</dbReference>
<protein>
    <submittedName>
        <fullName evidence="4">ADP-ribosylglycohydrolase</fullName>
    </submittedName>
</protein>
<feature type="binding site" evidence="3">
    <location>
        <position position="284"/>
    </location>
    <ligand>
        <name>Mg(2+)</name>
        <dbReference type="ChEBI" id="CHEBI:18420"/>
        <label>1</label>
    </ligand>
</feature>
<organism evidence="4 5">
    <name type="scientific">Frondihabitans australicus</name>
    <dbReference type="NCBI Taxonomy" id="386892"/>
    <lineage>
        <taxon>Bacteria</taxon>
        <taxon>Bacillati</taxon>
        <taxon>Actinomycetota</taxon>
        <taxon>Actinomycetes</taxon>
        <taxon>Micrococcales</taxon>
        <taxon>Microbacteriaceae</taxon>
        <taxon>Frondihabitans</taxon>
    </lineage>
</organism>
<dbReference type="InterPro" id="IPR036705">
    <property type="entry name" value="Ribosyl_crysJ1_sf"/>
</dbReference>
<dbReference type="AlphaFoldDB" id="A0A495ICW5"/>
<feature type="binding site" evidence="3">
    <location>
        <position position="66"/>
    </location>
    <ligand>
        <name>Mg(2+)</name>
        <dbReference type="ChEBI" id="CHEBI:18420"/>
        <label>1</label>
    </ligand>
</feature>
<keyword evidence="5" id="KW-1185">Reference proteome</keyword>
<sequence length="341" mass="34140">MTGDPVLTDRATACLTGLAIGDALGMPTQSMSRGMILRDHGRITDFVDAGPHQRIAAGMTAGSVTDDTEQALLLARLIVDGHGVVDPLEFADRLVEWERGMQARGSLDLLGPSTKAAVQKILDGVPASEAGKTGTTNGAAMRIAPVGIATPVHDLEALVDAVEEASAVTHNTGLGIAGASAVAAAISAGLDGAGVEEALDAATDAAAIGATRGSWVVGGNVAARIAWARAFLAGIPADERLGAVYDVIGTSVASQESVVAALALVSIEQEPWVTLGDAASVGGDTDTIGAMAGAVLGAIHGSSVWPGAAVDTVTRVNALDLAPLVDGLLVIRGRRAGRGLS</sequence>
<gene>
    <name evidence="4" type="ORF">C8E83_0027</name>
</gene>
<dbReference type="PANTHER" id="PTHR16222:SF24">
    <property type="entry name" value="ADP-RIBOSYLHYDROLASE ARH3"/>
    <property type="match status" value="1"/>
</dbReference>
<accession>A0A495ICW5</accession>
<feature type="binding site" evidence="3">
    <location>
        <position position="287"/>
    </location>
    <ligand>
        <name>Mg(2+)</name>
        <dbReference type="ChEBI" id="CHEBI:18420"/>
        <label>1</label>
    </ligand>
</feature>
<feature type="binding site" evidence="3">
    <location>
        <position position="67"/>
    </location>
    <ligand>
        <name>Mg(2+)</name>
        <dbReference type="ChEBI" id="CHEBI:18420"/>
        <label>1</label>
    </ligand>
</feature>
<evidence type="ECO:0000313" key="4">
    <source>
        <dbReference type="EMBL" id="RKR72945.1"/>
    </source>
</evidence>
<dbReference type="Proteomes" id="UP000280008">
    <property type="component" value="Unassembled WGS sequence"/>
</dbReference>
<dbReference type="SUPFAM" id="SSF101478">
    <property type="entry name" value="ADP-ribosylglycohydrolase"/>
    <property type="match status" value="1"/>
</dbReference>
<evidence type="ECO:0000256" key="2">
    <source>
        <dbReference type="ARBA" id="ARBA00022801"/>
    </source>
</evidence>
<comment type="cofactor">
    <cofactor evidence="3">
        <name>Mg(2+)</name>
        <dbReference type="ChEBI" id="CHEBI:18420"/>
    </cofactor>
    <text evidence="3">Binds 2 magnesium ions per subunit.</text>
</comment>
<dbReference type="GO" id="GO:0046872">
    <property type="term" value="F:metal ion binding"/>
    <property type="evidence" value="ECO:0007669"/>
    <property type="project" value="UniProtKB-KW"/>
</dbReference>
<evidence type="ECO:0000256" key="3">
    <source>
        <dbReference type="PIRSR" id="PIRSR605502-1"/>
    </source>
</evidence>
<evidence type="ECO:0000256" key="1">
    <source>
        <dbReference type="ARBA" id="ARBA00010702"/>
    </source>
</evidence>
<dbReference type="Pfam" id="PF03747">
    <property type="entry name" value="ADP_ribosyl_GH"/>
    <property type="match status" value="1"/>
</dbReference>
<evidence type="ECO:0000313" key="5">
    <source>
        <dbReference type="Proteomes" id="UP000280008"/>
    </source>
</evidence>
<keyword evidence="3" id="KW-0479">Metal-binding</keyword>
<dbReference type="Gene3D" id="1.10.4080.10">
    <property type="entry name" value="ADP-ribosylation/Crystallin J1"/>
    <property type="match status" value="1"/>
</dbReference>
<keyword evidence="2 4" id="KW-0378">Hydrolase</keyword>
<comment type="similarity">
    <text evidence="1">Belongs to the ADP-ribosylglycohydrolase family.</text>
</comment>
<feature type="binding site" evidence="3">
    <location>
        <position position="65"/>
    </location>
    <ligand>
        <name>Mg(2+)</name>
        <dbReference type="ChEBI" id="CHEBI:18420"/>
        <label>1</label>
    </ligand>
</feature>
<dbReference type="PANTHER" id="PTHR16222">
    <property type="entry name" value="ADP-RIBOSYLGLYCOHYDROLASE"/>
    <property type="match status" value="1"/>
</dbReference>
<feature type="binding site" evidence="3">
    <location>
        <position position="286"/>
    </location>
    <ligand>
        <name>Mg(2+)</name>
        <dbReference type="ChEBI" id="CHEBI:18420"/>
        <label>1</label>
    </ligand>
</feature>
<dbReference type="RefSeq" id="WP_121367867.1">
    <property type="nucleotide sequence ID" value="NZ_RBKS01000001.1"/>
</dbReference>
<comment type="caution">
    <text evidence="4">The sequence shown here is derived from an EMBL/GenBank/DDBJ whole genome shotgun (WGS) entry which is preliminary data.</text>
</comment>
<reference evidence="4 5" key="1">
    <citation type="submission" date="2018-10" db="EMBL/GenBank/DDBJ databases">
        <title>Sequencing the genomes of 1000 actinobacteria strains.</title>
        <authorList>
            <person name="Klenk H.-P."/>
        </authorList>
    </citation>
    <scope>NUCLEOTIDE SEQUENCE [LARGE SCALE GENOMIC DNA]</scope>
    <source>
        <strain evidence="4 5">DSM 17894</strain>
    </source>
</reference>
<dbReference type="GO" id="GO:0016787">
    <property type="term" value="F:hydrolase activity"/>
    <property type="evidence" value="ECO:0007669"/>
    <property type="project" value="UniProtKB-KW"/>
</dbReference>
<dbReference type="InterPro" id="IPR005502">
    <property type="entry name" value="Ribosyl_crysJ1"/>
</dbReference>
<name>A0A495ICW5_9MICO</name>
<dbReference type="OrthoDB" id="2822542at2"/>
<keyword evidence="3" id="KW-0460">Magnesium</keyword>